<accession>A0A2M4DMX7</accession>
<evidence type="ECO:0000313" key="3">
    <source>
        <dbReference type="EMBL" id="MBW78871.1"/>
    </source>
</evidence>
<feature type="region of interest" description="Disordered" evidence="1">
    <location>
        <begin position="36"/>
        <end position="66"/>
    </location>
</feature>
<evidence type="ECO:0000256" key="1">
    <source>
        <dbReference type="SAM" id="MobiDB-lite"/>
    </source>
</evidence>
<sequence length="66" mass="7416">MCDLSSVTHLTIVFFSFFFRFVFSFFTIATTIFPVDHPLPSTPPNNNNNIRGDRCSKKKSLATAAV</sequence>
<keyword evidence="2" id="KW-0472">Membrane</keyword>
<dbReference type="AlphaFoldDB" id="A0A2M4DMX7"/>
<protein>
    <submittedName>
        <fullName evidence="3">Putative secreted protein</fullName>
    </submittedName>
</protein>
<keyword evidence="2" id="KW-0812">Transmembrane</keyword>
<dbReference type="EMBL" id="GGFL01014693">
    <property type="protein sequence ID" value="MBW78871.1"/>
    <property type="molecule type" value="Transcribed_RNA"/>
</dbReference>
<reference evidence="3" key="1">
    <citation type="submission" date="2018-01" db="EMBL/GenBank/DDBJ databases">
        <title>An insight into the sialome of Amazonian anophelines.</title>
        <authorList>
            <person name="Ribeiro J.M."/>
            <person name="Scarpassa V."/>
            <person name="Calvo E."/>
        </authorList>
    </citation>
    <scope>NUCLEOTIDE SEQUENCE</scope>
</reference>
<feature type="transmembrane region" description="Helical" evidence="2">
    <location>
        <begin position="12"/>
        <end position="35"/>
    </location>
</feature>
<keyword evidence="2" id="KW-1133">Transmembrane helix</keyword>
<evidence type="ECO:0000256" key="2">
    <source>
        <dbReference type="SAM" id="Phobius"/>
    </source>
</evidence>
<name>A0A2M4DMX7_ANODA</name>
<organism evidence="3">
    <name type="scientific">Anopheles darlingi</name>
    <name type="common">Mosquito</name>
    <dbReference type="NCBI Taxonomy" id="43151"/>
    <lineage>
        <taxon>Eukaryota</taxon>
        <taxon>Metazoa</taxon>
        <taxon>Ecdysozoa</taxon>
        <taxon>Arthropoda</taxon>
        <taxon>Hexapoda</taxon>
        <taxon>Insecta</taxon>
        <taxon>Pterygota</taxon>
        <taxon>Neoptera</taxon>
        <taxon>Endopterygota</taxon>
        <taxon>Diptera</taxon>
        <taxon>Nematocera</taxon>
        <taxon>Culicoidea</taxon>
        <taxon>Culicidae</taxon>
        <taxon>Anophelinae</taxon>
        <taxon>Anopheles</taxon>
    </lineage>
</organism>
<proteinExistence type="predicted"/>